<organism evidence="4 5">
    <name type="scientific">Microbispora corallina</name>
    <dbReference type="NCBI Taxonomy" id="83302"/>
    <lineage>
        <taxon>Bacteria</taxon>
        <taxon>Bacillati</taxon>
        <taxon>Actinomycetota</taxon>
        <taxon>Actinomycetes</taxon>
        <taxon>Streptosporangiales</taxon>
        <taxon>Streptosporangiaceae</taxon>
        <taxon>Microbispora</taxon>
    </lineage>
</organism>
<evidence type="ECO:0000256" key="2">
    <source>
        <dbReference type="ARBA" id="ARBA00023163"/>
    </source>
</evidence>
<evidence type="ECO:0000256" key="1">
    <source>
        <dbReference type="ARBA" id="ARBA00023015"/>
    </source>
</evidence>
<dbReference type="InterPro" id="IPR018060">
    <property type="entry name" value="HTH_AraC"/>
</dbReference>
<keyword evidence="5" id="KW-1185">Reference proteome</keyword>
<protein>
    <recommendedName>
        <fullName evidence="3">HTH araC/xylS-type domain-containing protein</fullName>
    </recommendedName>
</protein>
<dbReference type="Gene3D" id="1.10.10.60">
    <property type="entry name" value="Homeodomain-like"/>
    <property type="match status" value="1"/>
</dbReference>
<proteinExistence type="predicted"/>
<keyword evidence="1" id="KW-0805">Transcription regulation</keyword>
<keyword evidence="2" id="KW-0804">Transcription</keyword>
<accession>A0ABQ4FSV5</accession>
<dbReference type="EMBL" id="BOOC01000003">
    <property type="protein sequence ID" value="GIH37910.1"/>
    <property type="molecule type" value="Genomic_DNA"/>
</dbReference>
<gene>
    <name evidence="4" type="ORF">Mco01_09100</name>
</gene>
<name>A0ABQ4FSV5_9ACTN</name>
<sequence length="64" mass="7041">MIAQRIAASLPLLETTAVPVEQVAATVGFETPVTFRHHFTRAMHTSPSAYRRTFARRPACLGDS</sequence>
<comment type="caution">
    <text evidence="4">The sequence shown here is derived from an EMBL/GenBank/DDBJ whole genome shotgun (WGS) entry which is preliminary data.</text>
</comment>
<dbReference type="Proteomes" id="UP000603904">
    <property type="component" value="Unassembled WGS sequence"/>
</dbReference>
<feature type="domain" description="HTH araC/xylS-type" evidence="3">
    <location>
        <begin position="1"/>
        <end position="53"/>
    </location>
</feature>
<dbReference type="SUPFAM" id="SSF46689">
    <property type="entry name" value="Homeodomain-like"/>
    <property type="match status" value="1"/>
</dbReference>
<dbReference type="PROSITE" id="PS01124">
    <property type="entry name" value="HTH_ARAC_FAMILY_2"/>
    <property type="match status" value="1"/>
</dbReference>
<evidence type="ECO:0000313" key="4">
    <source>
        <dbReference type="EMBL" id="GIH37910.1"/>
    </source>
</evidence>
<dbReference type="InterPro" id="IPR009057">
    <property type="entry name" value="Homeodomain-like_sf"/>
</dbReference>
<evidence type="ECO:0000259" key="3">
    <source>
        <dbReference type="PROSITE" id="PS01124"/>
    </source>
</evidence>
<evidence type="ECO:0000313" key="5">
    <source>
        <dbReference type="Proteomes" id="UP000603904"/>
    </source>
</evidence>
<reference evidence="4 5" key="1">
    <citation type="submission" date="2021-01" db="EMBL/GenBank/DDBJ databases">
        <title>Whole genome shotgun sequence of Microbispora corallina NBRC 16416.</title>
        <authorList>
            <person name="Komaki H."/>
            <person name="Tamura T."/>
        </authorList>
    </citation>
    <scope>NUCLEOTIDE SEQUENCE [LARGE SCALE GENOMIC DNA]</scope>
    <source>
        <strain evidence="4 5">NBRC 16416</strain>
    </source>
</reference>
<dbReference type="Pfam" id="PF12833">
    <property type="entry name" value="HTH_18"/>
    <property type="match status" value="1"/>
</dbReference>
<dbReference type="RefSeq" id="WP_239103334.1">
    <property type="nucleotide sequence ID" value="NZ_BAAAGP010000003.1"/>
</dbReference>